<feature type="signal peptide" evidence="2">
    <location>
        <begin position="1"/>
        <end position="19"/>
    </location>
</feature>
<dbReference type="AlphaFoldDB" id="A0A4Z2DT00"/>
<keyword evidence="1" id="KW-1133">Transmembrane helix</keyword>
<keyword evidence="4" id="KW-1185">Reference proteome</keyword>
<dbReference type="Proteomes" id="UP000311919">
    <property type="component" value="Unassembled WGS sequence"/>
</dbReference>
<dbReference type="PANTHER" id="PTHR19991:SF2">
    <property type="entry name" value="GH08893P"/>
    <property type="match status" value="1"/>
</dbReference>
<proteinExistence type="predicted"/>
<feature type="chain" id="PRO_5021327983" evidence="2">
    <location>
        <begin position="20"/>
        <end position="371"/>
    </location>
</feature>
<protein>
    <submittedName>
        <fullName evidence="3">Thioredoxin domain-containing protein isoform 2</fullName>
    </submittedName>
</protein>
<organism evidence="3 4">
    <name type="scientific">Schistosoma japonicum</name>
    <name type="common">Blood fluke</name>
    <dbReference type="NCBI Taxonomy" id="6182"/>
    <lineage>
        <taxon>Eukaryota</taxon>
        <taxon>Metazoa</taxon>
        <taxon>Spiralia</taxon>
        <taxon>Lophotrochozoa</taxon>
        <taxon>Platyhelminthes</taxon>
        <taxon>Trematoda</taxon>
        <taxon>Digenea</taxon>
        <taxon>Strigeidida</taxon>
        <taxon>Schistosomatoidea</taxon>
        <taxon>Schistosomatidae</taxon>
        <taxon>Schistosoma</taxon>
    </lineage>
</organism>
<gene>
    <name evidence="3" type="ORF">EWB00_006580</name>
</gene>
<evidence type="ECO:0000313" key="4">
    <source>
        <dbReference type="Proteomes" id="UP000311919"/>
    </source>
</evidence>
<dbReference type="EMBL" id="SKCS01000040">
    <property type="protein sequence ID" value="TNN19674.1"/>
    <property type="molecule type" value="Genomic_DNA"/>
</dbReference>
<comment type="caution">
    <text evidence="3">The sequence shown here is derived from an EMBL/GenBank/DDBJ whole genome shotgun (WGS) entry which is preliminary data.</text>
</comment>
<name>A0A4Z2DT00_SCHJA</name>
<reference evidence="3 4" key="1">
    <citation type="submission" date="2019-03" db="EMBL/GenBank/DDBJ databases">
        <title>An improved genome assembly of the fluke Schistosoma japonicum.</title>
        <authorList>
            <person name="Hu W."/>
            <person name="Luo F."/>
            <person name="Yin M."/>
            <person name="Mo X."/>
            <person name="Sun C."/>
            <person name="Wu Q."/>
            <person name="Zhu B."/>
            <person name="Xiang M."/>
            <person name="Wang J."/>
            <person name="Wang Y."/>
            <person name="Zhang T."/>
            <person name="Xu B."/>
            <person name="Zheng H."/>
            <person name="Feng Z."/>
        </authorList>
    </citation>
    <scope>NUCLEOTIDE SEQUENCE [LARGE SCALE GENOMIC DNA]</scope>
    <source>
        <strain evidence="3">HuSjv2</strain>
        <tissue evidence="3">Worms</tissue>
    </source>
</reference>
<dbReference type="STRING" id="6182.A0A4Z2DT00"/>
<sequence length="371" mass="41696">MLSGEHMLLYSLLSSLSLALSSELKTVTLQDLLNVNLSEYTEGSEAALLFIIPENCSDCHVHSKLLNDIASDVMYSGDIFHLNDIYIPWINLLSAPAILFLNNERKIPYLGPLHRTHLVNAMHQFITGVQSARLDDANFEHDTQASTGSTTGNWLVIFDDITADTLQMYDGLSLTLRAKHVNIGVLDPKISTRTAKRFNMSIPLQTTQNNPRISAILLKQSVMYQYSKNLYRMDYEKILQFALTDYTDHIKGLIPRPRMIFDEVVDSLVEFTVDYSSNCTIHGILDISLLIVSLFRVVTNNNLQNEFGKPLVLLLSVIALFTVMIFIGLVLIVGFWFAGSFENDDKHVPVATITSQTKDDRSKSLAKSKCE</sequence>
<evidence type="ECO:0000256" key="2">
    <source>
        <dbReference type="SAM" id="SignalP"/>
    </source>
</evidence>
<evidence type="ECO:0000256" key="1">
    <source>
        <dbReference type="SAM" id="Phobius"/>
    </source>
</evidence>
<evidence type="ECO:0000313" key="3">
    <source>
        <dbReference type="EMBL" id="TNN19674.1"/>
    </source>
</evidence>
<dbReference type="OrthoDB" id="72053at2759"/>
<keyword evidence="1" id="KW-0472">Membrane</keyword>
<dbReference type="PANTHER" id="PTHR19991">
    <property type="entry name" value="L 2 01289"/>
    <property type="match status" value="1"/>
</dbReference>
<feature type="transmembrane region" description="Helical" evidence="1">
    <location>
        <begin position="311"/>
        <end position="338"/>
    </location>
</feature>
<keyword evidence="2" id="KW-0732">Signal</keyword>
<keyword evidence="1" id="KW-0812">Transmembrane</keyword>
<accession>A0A4Z2DT00</accession>